<keyword evidence="3" id="KW-1185">Reference proteome</keyword>
<dbReference type="RefSeq" id="WP_244016651.1">
    <property type="nucleotide sequence ID" value="NZ_JALHLF010000004.1"/>
</dbReference>
<proteinExistence type="predicted"/>
<accession>A0ABT0B911</accession>
<dbReference type="Proteomes" id="UP001162881">
    <property type="component" value="Unassembled WGS sequence"/>
</dbReference>
<evidence type="ECO:0000256" key="1">
    <source>
        <dbReference type="SAM" id="Phobius"/>
    </source>
</evidence>
<keyword evidence="1" id="KW-0472">Membrane</keyword>
<keyword evidence="1" id="KW-0812">Transmembrane</keyword>
<feature type="transmembrane region" description="Helical" evidence="1">
    <location>
        <begin position="58"/>
        <end position="79"/>
    </location>
</feature>
<dbReference type="EMBL" id="JALHLF010000004">
    <property type="protein sequence ID" value="MCJ2181532.1"/>
    <property type="molecule type" value="Genomic_DNA"/>
</dbReference>
<sequence>MRDRFTRLSLDTFADQFEPVEHGYLYRRSLKGAPIPVSADERDAFVAVYQQRQKRLPILAAGFGLALIGAAMLLFGASGKGMDDSAIWAICVVILIVIFAATHWNWTRPVRRLAGRAAVGEACSKAIVRRRNLARITYPQVFGAPVLVGLMLWKISGSTDLLHGWGRLWLVLGGLAVAGALVQGLRKWWIERAP</sequence>
<feature type="transmembrane region" description="Helical" evidence="1">
    <location>
        <begin position="85"/>
        <end position="106"/>
    </location>
</feature>
<comment type="caution">
    <text evidence="2">The sequence shown here is derived from an EMBL/GenBank/DDBJ whole genome shotgun (WGS) entry which is preliminary data.</text>
</comment>
<name>A0ABT0B911_9SPHN</name>
<evidence type="ECO:0000313" key="2">
    <source>
        <dbReference type="EMBL" id="MCJ2181532.1"/>
    </source>
</evidence>
<reference evidence="2" key="1">
    <citation type="submission" date="2022-03" db="EMBL/GenBank/DDBJ databases">
        <title>Identification of a novel bacterium isolated from mangrove sediments.</title>
        <authorList>
            <person name="Pan X."/>
        </authorList>
    </citation>
    <scope>NUCLEOTIDE SEQUENCE</scope>
    <source>
        <strain evidence="2">B1949</strain>
    </source>
</reference>
<feature type="transmembrane region" description="Helical" evidence="1">
    <location>
        <begin position="136"/>
        <end position="156"/>
    </location>
</feature>
<gene>
    <name evidence="2" type="ORF">MTR62_02235</name>
</gene>
<protein>
    <submittedName>
        <fullName evidence="2">Uncharacterized protein</fullName>
    </submittedName>
</protein>
<evidence type="ECO:0000313" key="3">
    <source>
        <dbReference type="Proteomes" id="UP001162881"/>
    </source>
</evidence>
<keyword evidence="1" id="KW-1133">Transmembrane helix</keyword>
<organism evidence="2 3">
    <name type="scientific">Novosphingobium organovorum</name>
    <dbReference type="NCBI Taxonomy" id="2930092"/>
    <lineage>
        <taxon>Bacteria</taxon>
        <taxon>Pseudomonadati</taxon>
        <taxon>Pseudomonadota</taxon>
        <taxon>Alphaproteobacteria</taxon>
        <taxon>Sphingomonadales</taxon>
        <taxon>Sphingomonadaceae</taxon>
        <taxon>Novosphingobium</taxon>
    </lineage>
</organism>
<feature type="transmembrane region" description="Helical" evidence="1">
    <location>
        <begin position="168"/>
        <end position="185"/>
    </location>
</feature>